<gene>
    <name evidence="2" type="ORF">DI556_12455</name>
</gene>
<evidence type="ECO:0000313" key="2">
    <source>
        <dbReference type="EMBL" id="PZQ48960.1"/>
    </source>
</evidence>
<evidence type="ECO:0000313" key="3">
    <source>
        <dbReference type="Proteomes" id="UP000249185"/>
    </source>
</evidence>
<dbReference type="EMBL" id="QFPW01000009">
    <property type="protein sequence ID" value="PZQ48960.1"/>
    <property type="molecule type" value="Genomic_DNA"/>
</dbReference>
<dbReference type="Proteomes" id="UP000249185">
    <property type="component" value="Unassembled WGS sequence"/>
</dbReference>
<protein>
    <submittedName>
        <fullName evidence="2">DUF3035 domain-containing protein</fullName>
    </submittedName>
</protein>
<accession>A0A2W5QC18</accession>
<keyword evidence="1" id="KW-0732">Signal</keyword>
<dbReference type="PROSITE" id="PS51257">
    <property type="entry name" value="PROKAR_LIPOPROTEIN"/>
    <property type="match status" value="1"/>
</dbReference>
<feature type="chain" id="PRO_5016071016" evidence="1">
    <location>
        <begin position="19"/>
        <end position="170"/>
    </location>
</feature>
<dbReference type="AlphaFoldDB" id="A0A2W5QC18"/>
<evidence type="ECO:0000256" key="1">
    <source>
        <dbReference type="SAM" id="SignalP"/>
    </source>
</evidence>
<name>A0A2W5QC18_RHOSU</name>
<dbReference type="Pfam" id="PF11233">
    <property type="entry name" value="DUF3035"/>
    <property type="match status" value="1"/>
</dbReference>
<proteinExistence type="predicted"/>
<comment type="caution">
    <text evidence="2">The sequence shown here is derived from an EMBL/GenBank/DDBJ whole genome shotgun (WGS) entry which is preliminary data.</text>
</comment>
<feature type="signal peptide" evidence="1">
    <location>
        <begin position="1"/>
        <end position="18"/>
    </location>
</feature>
<sequence>MLRMAAALAGVLVLGACAEGGVAGNLRAAGVGGSPDEFMVLPTKPLQMPSDFAALPPPTPGQSNLVDYHPHEEAVASLTGKEQPAGSARAGAVVAMAGPVDPNIRARLAAEDVVFRDENRGQFLPRLFASDPEDVIYRGVTLDAPAEFERQRAAGVGVPAAPPLVLEEDN</sequence>
<organism evidence="2 3">
    <name type="scientific">Rhodovulum sulfidophilum</name>
    <name type="common">Rhodobacter sulfidophilus</name>
    <dbReference type="NCBI Taxonomy" id="35806"/>
    <lineage>
        <taxon>Bacteria</taxon>
        <taxon>Pseudomonadati</taxon>
        <taxon>Pseudomonadota</taxon>
        <taxon>Alphaproteobacteria</taxon>
        <taxon>Rhodobacterales</taxon>
        <taxon>Paracoccaceae</taxon>
        <taxon>Rhodovulum</taxon>
    </lineage>
</organism>
<dbReference type="InterPro" id="IPR021395">
    <property type="entry name" value="DUF3035"/>
</dbReference>
<reference evidence="2 3" key="1">
    <citation type="submission" date="2017-08" db="EMBL/GenBank/DDBJ databases">
        <title>Infants hospitalized years apart are colonized by the same room-sourced microbial strains.</title>
        <authorList>
            <person name="Brooks B."/>
            <person name="Olm M.R."/>
            <person name="Firek B.A."/>
            <person name="Baker R."/>
            <person name="Thomas B.C."/>
            <person name="Morowitz M.J."/>
            <person name="Banfield J.F."/>
        </authorList>
    </citation>
    <scope>NUCLEOTIDE SEQUENCE [LARGE SCALE GENOMIC DNA]</scope>
    <source>
        <strain evidence="2">S2_005_002_R2_34</strain>
    </source>
</reference>